<dbReference type="UniPathway" id="UPA00973"/>
<organism evidence="8 9">
    <name type="scientific">Planktotalea frisia</name>
    <dbReference type="NCBI Taxonomy" id="696762"/>
    <lineage>
        <taxon>Bacteria</taxon>
        <taxon>Pseudomonadati</taxon>
        <taxon>Pseudomonadota</taxon>
        <taxon>Alphaproteobacteria</taxon>
        <taxon>Rhodobacterales</taxon>
        <taxon>Paracoccaceae</taxon>
        <taxon>Planktotalea</taxon>
    </lineage>
</organism>
<evidence type="ECO:0000256" key="4">
    <source>
        <dbReference type="ARBA" id="ARBA00022737"/>
    </source>
</evidence>
<comment type="catalytic activity">
    <reaction evidence="7">
        <text>a UDP-3-O-[(3R)-3-hydroxyacyl]-alpha-D-glucosamine + a (3R)-hydroxyacyl-[ACP] = a UDP-2-N,3-O-bis[(3R)-3-hydroxyacyl]-alpha-D-glucosamine + holo-[ACP] + H(+)</text>
        <dbReference type="Rhea" id="RHEA:53836"/>
        <dbReference type="Rhea" id="RHEA-COMP:9685"/>
        <dbReference type="Rhea" id="RHEA-COMP:9945"/>
        <dbReference type="ChEBI" id="CHEBI:15378"/>
        <dbReference type="ChEBI" id="CHEBI:64479"/>
        <dbReference type="ChEBI" id="CHEBI:78827"/>
        <dbReference type="ChEBI" id="CHEBI:137740"/>
        <dbReference type="ChEBI" id="CHEBI:137748"/>
        <dbReference type="EC" id="2.3.1.191"/>
    </reaction>
</comment>
<dbReference type="PANTHER" id="PTHR43378:SF2">
    <property type="entry name" value="UDP-3-O-ACYLGLUCOSAMINE N-ACYLTRANSFERASE 1, MITOCHONDRIAL-RELATED"/>
    <property type="match status" value="1"/>
</dbReference>
<dbReference type="PANTHER" id="PTHR43378">
    <property type="entry name" value="UDP-3-O-ACYLGLUCOSAMINE N-ACYLTRANSFERASE"/>
    <property type="match status" value="1"/>
</dbReference>
<dbReference type="OrthoDB" id="9784739at2"/>
<dbReference type="HAMAP" id="MF_00523">
    <property type="entry name" value="LpxD"/>
    <property type="match status" value="1"/>
</dbReference>
<dbReference type="GO" id="GO:0016410">
    <property type="term" value="F:N-acyltransferase activity"/>
    <property type="evidence" value="ECO:0007669"/>
    <property type="project" value="InterPro"/>
</dbReference>
<comment type="similarity">
    <text evidence="7">Belongs to the transferase hexapeptide repeat family. LpxD subfamily.</text>
</comment>
<name>A0A1L9P2F9_9RHOB</name>
<dbReference type="SUPFAM" id="SSF51161">
    <property type="entry name" value="Trimeric LpxA-like enzymes"/>
    <property type="match status" value="1"/>
</dbReference>
<dbReference type="GO" id="GO:0009245">
    <property type="term" value="P:lipid A biosynthetic process"/>
    <property type="evidence" value="ECO:0007669"/>
    <property type="project" value="UniProtKB-UniRule"/>
</dbReference>
<dbReference type="STRING" id="696762.PFRI_00690"/>
<dbReference type="EMBL" id="MLCB01000006">
    <property type="protein sequence ID" value="OJI95682.1"/>
    <property type="molecule type" value="Genomic_DNA"/>
</dbReference>
<keyword evidence="3 7" id="KW-0808">Transferase</keyword>
<dbReference type="Proteomes" id="UP000184514">
    <property type="component" value="Unassembled WGS sequence"/>
</dbReference>
<dbReference type="NCBIfam" id="TIGR01853">
    <property type="entry name" value="lipid_A_lpxD"/>
    <property type="match status" value="1"/>
</dbReference>
<comment type="pathway">
    <text evidence="7">Bacterial outer membrane biogenesis; LPS lipid A biosynthesis.</text>
</comment>
<keyword evidence="2 7" id="KW-0441">Lipid A biosynthesis</keyword>
<proteinExistence type="inferred from homology"/>
<dbReference type="InterPro" id="IPR018357">
    <property type="entry name" value="Hexapep_transf_CS"/>
</dbReference>
<comment type="function">
    <text evidence="7">Catalyzes the N-acylation of UDP-3-O-acylglucosamine using 3-hydroxyacyl-ACP as the acyl donor. Is involved in the biosynthesis of lipid A, a phosphorylated glycolipid that anchors the lipopolysaccharide to the outer membrane of the cell.</text>
</comment>
<sequence length="363" mass="37567">MTYTIKQIADALGAEAVGDVNTVIQSIAEPASATADQLALALKPEFAKTLADGDAKAAMLWAEADWQSYGLSAAILAPRPRFAMAGLSAMMDPGTGGEVGIHPSAVIHPDAILGERVSVGPLCVIEAGANIGAGSRISAQVFIGRAAMIGENAHLREGVRIGARTRIGARFIAQPGATVGGDGFSFVTPEQGAVERVRDSLGDQDEAKAQSWARIHSLGAVQIGDDVELGANCCVDRGNVRDTVIGNGCKFDNLAQIGHNVVIGNDCLICAQVGVAGSTRIGNNVVLGGQTGVSDNVFIGDNVITGGATKVLSNVPAGRVMLGYPAVKMDKQIELHKLLRRLPRLFKDVATLQKGVSKPGDSD</sequence>
<evidence type="ECO:0000256" key="7">
    <source>
        <dbReference type="HAMAP-Rule" id="MF_00523"/>
    </source>
</evidence>
<dbReference type="Gene3D" id="3.40.1390.10">
    <property type="entry name" value="MurE/MurF, N-terminal domain"/>
    <property type="match status" value="1"/>
</dbReference>
<comment type="caution">
    <text evidence="8">The sequence shown here is derived from an EMBL/GenBank/DDBJ whole genome shotgun (WGS) entry which is preliminary data.</text>
</comment>
<evidence type="ECO:0000256" key="5">
    <source>
        <dbReference type="ARBA" id="ARBA00023098"/>
    </source>
</evidence>
<dbReference type="InterPro" id="IPR001451">
    <property type="entry name" value="Hexapep"/>
</dbReference>
<protein>
    <recommendedName>
        <fullName evidence="7">UDP-3-O-acylglucosamine N-acyltransferase</fullName>
        <ecNumber evidence="7">2.3.1.191</ecNumber>
    </recommendedName>
</protein>
<reference evidence="8 9" key="1">
    <citation type="submission" date="2016-10" db="EMBL/GenBank/DDBJ databases">
        <title>Genome sequence of Planktotalea frisia SH6-1.</title>
        <authorList>
            <person name="Poehlein A."/>
            <person name="Bakenhus I."/>
            <person name="Voget S."/>
            <person name="Brinkhoff T."/>
            <person name="Simon M."/>
        </authorList>
    </citation>
    <scope>NUCLEOTIDE SEQUENCE [LARGE SCALE GENOMIC DNA]</scope>
    <source>
        <strain evidence="8 9">SH6-1</strain>
    </source>
</reference>
<dbReference type="CDD" id="cd03352">
    <property type="entry name" value="LbH_LpxD"/>
    <property type="match status" value="1"/>
</dbReference>
<dbReference type="InterPro" id="IPR011004">
    <property type="entry name" value="Trimer_LpxA-like_sf"/>
</dbReference>
<dbReference type="EC" id="2.3.1.191" evidence="7"/>
<dbReference type="Gene3D" id="2.160.10.10">
    <property type="entry name" value="Hexapeptide repeat proteins"/>
    <property type="match status" value="1"/>
</dbReference>
<keyword evidence="1 7" id="KW-0444">Lipid biosynthesis</keyword>
<comment type="subunit">
    <text evidence="7">Homotrimer.</text>
</comment>
<evidence type="ECO:0000256" key="1">
    <source>
        <dbReference type="ARBA" id="ARBA00022516"/>
    </source>
</evidence>
<evidence type="ECO:0000313" key="8">
    <source>
        <dbReference type="EMBL" id="OJI95682.1"/>
    </source>
</evidence>
<dbReference type="GO" id="GO:0016020">
    <property type="term" value="C:membrane"/>
    <property type="evidence" value="ECO:0007669"/>
    <property type="project" value="GOC"/>
</dbReference>
<evidence type="ECO:0000313" key="9">
    <source>
        <dbReference type="Proteomes" id="UP000184514"/>
    </source>
</evidence>
<evidence type="ECO:0000256" key="3">
    <source>
        <dbReference type="ARBA" id="ARBA00022679"/>
    </source>
</evidence>
<keyword evidence="5 7" id="KW-0443">Lipid metabolism</keyword>
<dbReference type="RefSeq" id="WP_072628784.1">
    <property type="nucleotide sequence ID" value="NZ_MLCB01000006.1"/>
</dbReference>
<evidence type="ECO:0000256" key="6">
    <source>
        <dbReference type="ARBA" id="ARBA00023315"/>
    </source>
</evidence>
<keyword evidence="4 7" id="KW-0677">Repeat</keyword>
<dbReference type="NCBIfam" id="NF002060">
    <property type="entry name" value="PRK00892.1"/>
    <property type="match status" value="1"/>
</dbReference>
<keyword evidence="6 7" id="KW-0012">Acyltransferase</keyword>
<dbReference type="AlphaFoldDB" id="A0A1L9P2F9"/>
<dbReference type="InterPro" id="IPR007691">
    <property type="entry name" value="LpxD"/>
</dbReference>
<evidence type="ECO:0000256" key="2">
    <source>
        <dbReference type="ARBA" id="ARBA00022556"/>
    </source>
</evidence>
<keyword evidence="9" id="KW-1185">Reference proteome</keyword>
<feature type="active site" description="Proton acceptor" evidence="7">
    <location>
        <position position="259"/>
    </location>
</feature>
<accession>A0A1L9P2F9</accession>
<gene>
    <name evidence="7 8" type="primary">lpxD</name>
    <name evidence="8" type="ORF">PFRI_00690</name>
</gene>
<dbReference type="GO" id="GO:0103118">
    <property type="term" value="F:UDP-3-O-[(3R)-3-hydroxyacyl]-glucosamine N-acyltransferase activity"/>
    <property type="evidence" value="ECO:0007669"/>
    <property type="project" value="UniProtKB-EC"/>
</dbReference>
<dbReference type="Pfam" id="PF00132">
    <property type="entry name" value="Hexapep"/>
    <property type="match status" value="1"/>
</dbReference>
<dbReference type="PROSITE" id="PS00101">
    <property type="entry name" value="HEXAPEP_TRANSFERASES"/>
    <property type="match status" value="1"/>
</dbReference>